<dbReference type="InterPro" id="IPR050663">
    <property type="entry name" value="Ankyrin-SOCS_Box"/>
</dbReference>
<dbReference type="InterPro" id="IPR036770">
    <property type="entry name" value="Ankyrin_rpt-contain_sf"/>
</dbReference>
<dbReference type="HOGENOM" id="CLU_1327576_0_0_1"/>
<dbReference type="SUPFAM" id="SSF48403">
    <property type="entry name" value="Ankyrin repeat"/>
    <property type="match status" value="1"/>
</dbReference>
<name>E9GXV0_DAPPU</name>
<dbReference type="PANTHER" id="PTHR24193">
    <property type="entry name" value="ANKYRIN REPEAT PROTEIN"/>
    <property type="match status" value="1"/>
</dbReference>
<organism evidence="3 4">
    <name type="scientific">Daphnia pulex</name>
    <name type="common">Water flea</name>
    <dbReference type="NCBI Taxonomy" id="6669"/>
    <lineage>
        <taxon>Eukaryota</taxon>
        <taxon>Metazoa</taxon>
        <taxon>Ecdysozoa</taxon>
        <taxon>Arthropoda</taxon>
        <taxon>Crustacea</taxon>
        <taxon>Branchiopoda</taxon>
        <taxon>Diplostraca</taxon>
        <taxon>Cladocera</taxon>
        <taxon>Anomopoda</taxon>
        <taxon>Daphniidae</taxon>
        <taxon>Daphnia</taxon>
    </lineage>
</organism>
<evidence type="ECO:0000313" key="4">
    <source>
        <dbReference type="Proteomes" id="UP000000305"/>
    </source>
</evidence>
<keyword evidence="2" id="KW-0040">ANK repeat</keyword>
<dbReference type="SMART" id="SM00248">
    <property type="entry name" value="ANK"/>
    <property type="match status" value="4"/>
</dbReference>
<protein>
    <submittedName>
        <fullName evidence="3">Uncharacterized protein</fullName>
    </submittedName>
</protein>
<sequence length="207" mass="23304">MDMNASDKYGRTRLHRTIESRSAIEINDQRAIETLVAEVNTLLNDGANVNTTTNAERDEMTPLHAAASHWRDIPIKLFRRLLEKSNPRTINARNRRGKTVLHLAFAHRSEMIATQLLQHTRPDVNGVLKVVVDVGIKDIAGLTPLDVAARWQDIPSHLFNNILDLTVLNPMENALAQARAMNSGPTIRQLQTWIYVLTSIQQQSKSC</sequence>
<dbReference type="Pfam" id="PF12796">
    <property type="entry name" value="Ank_2"/>
    <property type="match status" value="1"/>
</dbReference>
<dbReference type="InParanoid" id="E9GXV0"/>
<evidence type="ECO:0000256" key="2">
    <source>
        <dbReference type="ARBA" id="ARBA00023043"/>
    </source>
</evidence>
<dbReference type="EMBL" id="GL732573">
    <property type="protein sequence ID" value="EFX75754.1"/>
    <property type="molecule type" value="Genomic_DNA"/>
</dbReference>
<dbReference type="Proteomes" id="UP000000305">
    <property type="component" value="Unassembled WGS sequence"/>
</dbReference>
<dbReference type="PANTHER" id="PTHR24193:SF121">
    <property type="entry name" value="ADA2A-CONTAINING COMPLEX COMPONENT 3, ISOFORM D"/>
    <property type="match status" value="1"/>
</dbReference>
<keyword evidence="4" id="KW-1185">Reference proteome</keyword>
<dbReference type="KEGG" id="dpx:DAPPUDRAFT_323075"/>
<reference evidence="3 4" key="1">
    <citation type="journal article" date="2011" name="Science">
        <title>The ecoresponsive genome of Daphnia pulex.</title>
        <authorList>
            <person name="Colbourne J.K."/>
            <person name="Pfrender M.E."/>
            <person name="Gilbert D."/>
            <person name="Thomas W.K."/>
            <person name="Tucker A."/>
            <person name="Oakley T.H."/>
            <person name="Tokishita S."/>
            <person name="Aerts A."/>
            <person name="Arnold G.J."/>
            <person name="Basu M.K."/>
            <person name="Bauer D.J."/>
            <person name="Caceres C.E."/>
            <person name="Carmel L."/>
            <person name="Casola C."/>
            <person name="Choi J.H."/>
            <person name="Detter J.C."/>
            <person name="Dong Q."/>
            <person name="Dusheyko S."/>
            <person name="Eads B.D."/>
            <person name="Frohlich T."/>
            <person name="Geiler-Samerotte K.A."/>
            <person name="Gerlach D."/>
            <person name="Hatcher P."/>
            <person name="Jogdeo S."/>
            <person name="Krijgsveld J."/>
            <person name="Kriventseva E.V."/>
            <person name="Kultz D."/>
            <person name="Laforsch C."/>
            <person name="Lindquist E."/>
            <person name="Lopez J."/>
            <person name="Manak J.R."/>
            <person name="Muller J."/>
            <person name="Pangilinan J."/>
            <person name="Patwardhan R.P."/>
            <person name="Pitluck S."/>
            <person name="Pritham E.J."/>
            <person name="Rechtsteiner A."/>
            <person name="Rho M."/>
            <person name="Rogozin I.B."/>
            <person name="Sakarya O."/>
            <person name="Salamov A."/>
            <person name="Schaack S."/>
            <person name="Shapiro H."/>
            <person name="Shiga Y."/>
            <person name="Skalitzky C."/>
            <person name="Smith Z."/>
            <person name="Souvorov A."/>
            <person name="Sung W."/>
            <person name="Tang Z."/>
            <person name="Tsuchiya D."/>
            <person name="Tu H."/>
            <person name="Vos H."/>
            <person name="Wang M."/>
            <person name="Wolf Y.I."/>
            <person name="Yamagata H."/>
            <person name="Yamada T."/>
            <person name="Ye Y."/>
            <person name="Shaw J.R."/>
            <person name="Andrews J."/>
            <person name="Crease T.J."/>
            <person name="Tang H."/>
            <person name="Lucas S.M."/>
            <person name="Robertson H.M."/>
            <person name="Bork P."/>
            <person name="Koonin E.V."/>
            <person name="Zdobnov E.M."/>
            <person name="Grigoriev I.V."/>
            <person name="Lynch M."/>
            <person name="Boore J.L."/>
        </authorList>
    </citation>
    <scope>NUCLEOTIDE SEQUENCE [LARGE SCALE GENOMIC DNA]</scope>
</reference>
<dbReference type="OrthoDB" id="6343606at2759"/>
<proteinExistence type="predicted"/>
<dbReference type="InterPro" id="IPR002110">
    <property type="entry name" value="Ankyrin_rpt"/>
</dbReference>
<gene>
    <name evidence="3" type="ORF">DAPPUDRAFT_323075</name>
</gene>
<evidence type="ECO:0000313" key="3">
    <source>
        <dbReference type="EMBL" id="EFX75754.1"/>
    </source>
</evidence>
<dbReference type="AlphaFoldDB" id="E9GXV0"/>
<evidence type="ECO:0000256" key="1">
    <source>
        <dbReference type="ARBA" id="ARBA00022737"/>
    </source>
</evidence>
<dbReference type="Gene3D" id="1.25.40.20">
    <property type="entry name" value="Ankyrin repeat-containing domain"/>
    <property type="match status" value="1"/>
</dbReference>
<keyword evidence="1" id="KW-0677">Repeat</keyword>
<accession>E9GXV0</accession>